<keyword evidence="1" id="KW-0175">Coiled coil</keyword>
<proteinExistence type="predicted"/>
<dbReference type="PANTHER" id="PTHR42040:SF1">
    <property type="entry name" value="INNER KINETOCHORE SUBUNIT FTA4"/>
    <property type="match status" value="1"/>
</dbReference>
<name>A0AA38R0C1_9PEZI</name>
<sequence length="250" mass="28080">MAPPTVITLKTSFLAAQTRLLAQPIAPSRAWRNANDNAEDGIPEKALDDALFRLNQLLQQHSRRVHAPQATRHVAEQIDRLYWDAAERYIEQNDDSGLRMDDLAESEAIEALPPTWESEREANALPLEARRYSELVSRLQELNERKKQAESAVAKLRQMKALLEPFQADEEGRGVQENLVTRDGEVEKELERMKLLLARVSGRVGHLLEQSGGSRGSDSSDLFGGDGTAVTVDDVEVEEMRKVKDLLGRF</sequence>
<comment type="caution">
    <text evidence="2">The sequence shown here is derived from an EMBL/GenBank/DDBJ whole genome shotgun (WGS) entry which is preliminary data.</text>
</comment>
<dbReference type="GO" id="GO:0031511">
    <property type="term" value="C:Mis6-Sim4 complex"/>
    <property type="evidence" value="ECO:0007669"/>
    <property type="project" value="InterPro"/>
</dbReference>
<organism evidence="2 3">
    <name type="scientific">Coniochaeta hoffmannii</name>
    <dbReference type="NCBI Taxonomy" id="91930"/>
    <lineage>
        <taxon>Eukaryota</taxon>
        <taxon>Fungi</taxon>
        <taxon>Dikarya</taxon>
        <taxon>Ascomycota</taxon>
        <taxon>Pezizomycotina</taxon>
        <taxon>Sordariomycetes</taxon>
        <taxon>Sordariomycetidae</taxon>
        <taxon>Coniochaetales</taxon>
        <taxon>Coniochaetaceae</taxon>
        <taxon>Coniochaeta</taxon>
    </lineage>
</organism>
<gene>
    <name evidence="2" type="ORF">NKR19_g10063</name>
</gene>
<evidence type="ECO:0000256" key="1">
    <source>
        <dbReference type="SAM" id="Coils"/>
    </source>
</evidence>
<evidence type="ECO:0000313" key="3">
    <source>
        <dbReference type="Proteomes" id="UP001174691"/>
    </source>
</evidence>
<dbReference type="PANTHER" id="PTHR42040">
    <property type="entry name" value="INNER KINETOCHORE SUBUNIT FTA4"/>
    <property type="match status" value="1"/>
</dbReference>
<dbReference type="Proteomes" id="UP001174691">
    <property type="component" value="Unassembled WGS sequence"/>
</dbReference>
<protein>
    <submittedName>
        <fullName evidence="2">Kinetochore protein fta4</fullName>
    </submittedName>
</protein>
<dbReference type="EMBL" id="JANBVN010000287">
    <property type="protein sequence ID" value="KAJ9130065.1"/>
    <property type="molecule type" value="Genomic_DNA"/>
</dbReference>
<keyword evidence="3" id="KW-1185">Reference proteome</keyword>
<reference evidence="2" key="1">
    <citation type="submission" date="2022-07" db="EMBL/GenBank/DDBJ databases">
        <title>Fungi with potential for degradation of polypropylene.</title>
        <authorList>
            <person name="Gostincar C."/>
        </authorList>
    </citation>
    <scope>NUCLEOTIDE SEQUENCE</scope>
    <source>
        <strain evidence="2">EXF-13287</strain>
    </source>
</reference>
<feature type="coiled-coil region" evidence="1">
    <location>
        <begin position="129"/>
        <end position="159"/>
    </location>
</feature>
<evidence type="ECO:0000313" key="2">
    <source>
        <dbReference type="EMBL" id="KAJ9130065.1"/>
    </source>
</evidence>
<dbReference type="InterPro" id="IPR025207">
    <property type="entry name" value="Sim4_Fta4"/>
</dbReference>
<dbReference type="AlphaFoldDB" id="A0AA38R0C1"/>
<accession>A0AA38R0C1</accession>
<dbReference type="Pfam" id="PF13093">
    <property type="entry name" value="FTA4"/>
    <property type="match status" value="1"/>
</dbReference>